<dbReference type="PROSITE" id="PS00214">
    <property type="entry name" value="FABP"/>
    <property type="match status" value="1"/>
</dbReference>
<dbReference type="InterPro" id="IPR012674">
    <property type="entry name" value="Calycin"/>
</dbReference>
<reference evidence="7" key="1">
    <citation type="submission" date="2022-11" db="UniProtKB">
        <authorList>
            <consortium name="WormBaseParasite"/>
        </authorList>
    </citation>
    <scope>IDENTIFICATION</scope>
</reference>
<keyword evidence="3" id="KW-0446">Lipid-binding</keyword>
<organism evidence="6 7">
    <name type="scientific">Acrobeloides nanus</name>
    <dbReference type="NCBI Taxonomy" id="290746"/>
    <lineage>
        <taxon>Eukaryota</taxon>
        <taxon>Metazoa</taxon>
        <taxon>Ecdysozoa</taxon>
        <taxon>Nematoda</taxon>
        <taxon>Chromadorea</taxon>
        <taxon>Rhabditida</taxon>
        <taxon>Tylenchina</taxon>
        <taxon>Cephalobomorpha</taxon>
        <taxon>Cephaloboidea</taxon>
        <taxon>Cephalobidae</taxon>
        <taxon>Acrobeloides</taxon>
    </lineage>
</organism>
<keyword evidence="4" id="KW-0732">Signal</keyword>
<dbReference type="AlphaFoldDB" id="A0A914DQP1"/>
<name>A0A914DQP1_9BILA</name>
<protein>
    <submittedName>
        <fullName evidence="7">Cytosolic fatty-acid binding proteins domain-containing protein</fullName>
    </submittedName>
</protein>
<evidence type="ECO:0000256" key="3">
    <source>
        <dbReference type="ARBA" id="ARBA00023121"/>
    </source>
</evidence>
<dbReference type="PANTHER" id="PTHR22725:SF2">
    <property type="entry name" value="FATTY ACID-BINDING PROTEIN HOMOLOG 1-RELATED"/>
    <property type="match status" value="1"/>
</dbReference>
<evidence type="ECO:0000256" key="4">
    <source>
        <dbReference type="SAM" id="SignalP"/>
    </source>
</evidence>
<keyword evidence="6" id="KW-1185">Reference proteome</keyword>
<dbReference type="PRINTS" id="PR00178">
    <property type="entry name" value="FATTYACIDBP"/>
</dbReference>
<evidence type="ECO:0000256" key="1">
    <source>
        <dbReference type="ARBA" id="ARBA00008390"/>
    </source>
</evidence>
<evidence type="ECO:0000256" key="2">
    <source>
        <dbReference type="ARBA" id="ARBA00022448"/>
    </source>
</evidence>
<dbReference type="InterPro" id="IPR000463">
    <property type="entry name" value="Fatty_acid-bd"/>
</dbReference>
<accession>A0A914DQP1</accession>
<evidence type="ECO:0000313" key="6">
    <source>
        <dbReference type="Proteomes" id="UP000887540"/>
    </source>
</evidence>
<feature type="signal peptide" evidence="4">
    <location>
        <begin position="1"/>
        <end position="18"/>
    </location>
</feature>
<feature type="chain" id="PRO_5037322182" evidence="4">
    <location>
        <begin position="19"/>
        <end position="161"/>
    </location>
</feature>
<sequence length="161" mass="18780">MRFIYGIFVIIFASTALAVNQIPDQFVGKWSVEKSDNFDEFLTAKGYGWLMRTLVKNSGMTKVFEKSGATFNYKILTPTKDVIWNGIHFGQPYVGEYLDDSRHQVIFTYDPREHKLVEEHVNLDKPNERQDSYSYTIQGPYLVNRLEYNGVVSNRYFRKVA</sequence>
<comment type="similarity">
    <text evidence="1">Belongs to the calycin superfamily. Fatty-acid binding protein (FABP) family.</text>
</comment>
<dbReference type="InterPro" id="IPR040094">
    <property type="entry name" value="Lbp1-4"/>
</dbReference>
<dbReference type="WBParaSite" id="ACRNAN_scaffold3334.g31890.t1">
    <property type="protein sequence ID" value="ACRNAN_scaffold3334.g31890.t1"/>
    <property type="gene ID" value="ACRNAN_scaffold3334.g31890"/>
</dbReference>
<dbReference type="Proteomes" id="UP000887540">
    <property type="component" value="Unplaced"/>
</dbReference>
<proteinExistence type="inferred from homology"/>
<dbReference type="Gene3D" id="2.40.128.20">
    <property type="match status" value="1"/>
</dbReference>
<dbReference type="SUPFAM" id="SSF50814">
    <property type="entry name" value="Lipocalins"/>
    <property type="match status" value="1"/>
</dbReference>
<keyword evidence="2" id="KW-0813">Transport</keyword>
<feature type="domain" description="Cytosolic fatty-acid binding proteins" evidence="5">
    <location>
        <begin position="28"/>
        <end position="45"/>
    </location>
</feature>
<dbReference type="PANTHER" id="PTHR22725">
    <property type="entry name" value="FATTY ACID-BINDING PROTEIN HOMOLOG 1-RELATED-RELATED"/>
    <property type="match status" value="1"/>
</dbReference>
<evidence type="ECO:0000259" key="5">
    <source>
        <dbReference type="PROSITE" id="PS00214"/>
    </source>
</evidence>
<dbReference type="CDD" id="cd00742">
    <property type="entry name" value="FABP"/>
    <property type="match status" value="1"/>
</dbReference>
<evidence type="ECO:0000313" key="7">
    <source>
        <dbReference type="WBParaSite" id="ACRNAN_scaffold3334.g31890.t1"/>
    </source>
</evidence>
<dbReference type="GO" id="GO:0008289">
    <property type="term" value="F:lipid binding"/>
    <property type="evidence" value="ECO:0007669"/>
    <property type="project" value="UniProtKB-KW"/>
</dbReference>